<keyword evidence="2" id="KW-1185">Reference proteome</keyword>
<accession>A0ABD6CHT9</accession>
<evidence type="ECO:0008006" key="3">
    <source>
        <dbReference type="Google" id="ProtNLM"/>
    </source>
</evidence>
<organism evidence="1 2">
    <name type="scientific">Halorientalis brevis</name>
    <dbReference type="NCBI Taxonomy" id="1126241"/>
    <lineage>
        <taxon>Archaea</taxon>
        <taxon>Methanobacteriati</taxon>
        <taxon>Methanobacteriota</taxon>
        <taxon>Stenosarchaea group</taxon>
        <taxon>Halobacteria</taxon>
        <taxon>Halobacteriales</taxon>
        <taxon>Haloarculaceae</taxon>
        <taxon>Halorientalis</taxon>
    </lineage>
</organism>
<dbReference type="Proteomes" id="UP001597119">
    <property type="component" value="Unassembled WGS sequence"/>
</dbReference>
<gene>
    <name evidence="1" type="ORF">ACFR9U_17730</name>
</gene>
<protein>
    <recommendedName>
        <fullName evidence="3">Transcriptional regulator</fullName>
    </recommendedName>
</protein>
<dbReference type="EMBL" id="JBHUDJ010000014">
    <property type="protein sequence ID" value="MFD1588822.1"/>
    <property type="molecule type" value="Genomic_DNA"/>
</dbReference>
<proteinExistence type="predicted"/>
<comment type="caution">
    <text evidence="1">The sequence shown here is derived from an EMBL/GenBank/DDBJ whole genome shotgun (WGS) entry which is preliminary data.</text>
</comment>
<evidence type="ECO:0000313" key="1">
    <source>
        <dbReference type="EMBL" id="MFD1588822.1"/>
    </source>
</evidence>
<dbReference type="RefSeq" id="WP_247378478.1">
    <property type="nucleotide sequence ID" value="NZ_JALLGV010000005.1"/>
</dbReference>
<reference evidence="1 2" key="1">
    <citation type="journal article" date="2019" name="Int. J. Syst. Evol. Microbiol.">
        <title>The Global Catalogue of Microorganisms (GCM) 10K type strain sequencing project: providing services to taxonomists for standard genome sequencing and annotation.</title>
        <authorList>
            <consortium name="The Broad Institute Genomics Platform"/>
            <consortium name="The Broad Institute Genome Sequencing Center for Infectious Disease"/>
            <person name="Wu L."/>
            <person name="Ma J."/>
        </authorList>
    </citation>
    <scope>NUCLEOTIDE SEQUENCE [LARGE SCALE GENOMIC DNA]</scope>
    <source>
        <strain evidence="1 2">CGMCC 1.12125</strain>
    </source>
</reference>
<evidence type="ECO:0000313" key="2">
    <source>
        <dbReference type="Proteomes" id="UP001597119"/>
    </source>
</evidence>
<dbReference type="AlphaFoldDB" id="A0ABD6CHT9"/>
<sequence length="120" mass="13401">MTSADLDAVDPFHRFVLLAIIDLRNREDTPVHSFDVTGVCEDLIDEYEALETMIPGGVTRQRVIKALTTLEEADLLGKERKESPTGKGRPAYSLAIDEPAILDRLGDDERFEPAVEGIRY</sequence>
<name>A0ABD6CHT9_9EURY</name>